<dbReference type="FunFam" id="2.40.10.10:FF:000003">
    <property type="entry name" value="Transmembrane serine protease 3"/>
    <property type="match status" value="1"/>
</dbReference>
<accession>A0AAV4G8L3</accession>
<gene>
    <name evidence="7" type="ORF">ElyMa_004068200</name>
</gene>
<dbReference type="EMBL" id="BMAT01008265">
    <property type="protein sequence ID" value="GFR81375.1"/>
    <property type="molecule type" value="Genomic_DNA"/>
</dbReference>
<organism evidence="7 8">
    <name type="scientific">Elysia marginata</name>
    <dbReference type="NCBI Taxonomy" id="1093978"/>
    <lineage>
        <taxon>Eukaryota</taxon>
        <taxon>Metazoa</taxon>
        <taxon>Spiralia</taxon>
        <taxon>Lophotrochozoa</taxon>
        <taxon>Mollusca</taxon>
        <taxon>Gastropoda</taxon>
        <taxon>Heterobranchia</taxon>
        <taxon>Euthyneura</taxon>
        <taxon>Panpulmonata</taxon>
        <taxon>Sacoglossa</taxon>
        <taxon>Placobranchoidea</taxon>
        <taxon>Plakobranchidae</taxon>
        <taxon>Elysia</taxon>
    </lineage>
</organism>
<dbReference type="CDD" id="cd00190">
    <property type="entry name" value="Tryp_SPc"/>
    <property type="match status" value="1"/>
</dbReference>
<dbReference type="SUPFAM" id="SSF50494">
    <property type="entry name" value="Trypsin-like serine proteases"/>
    <property type="match status" value="1"/>
</dbReference>
<keyword evidence="8" id="KW-1185">Reference proteome</keyword>
<feature type="domain" description="Peptidase S1" evidence="6">
    <location>
        <begin position="34"/>
        <end position="267"/>
    </location>
</feature>
<keyword evidence="1 5" id="KW-0645">Protease</keyword>
<evidence type="ECO:0000313" key="7">
    <source>
        <dbReference type="EMBL" id="GFR81375.1"/>
    </source>
</evidence>
<reference evidence="7 8" key="1">
    <citation type="journal article" date="2021" name="Elife">
        <title>Chloroplast acquisition without the gene transfer in kleptoplastic sea slugs, Plakobranchus ocellatus.</title>
        <authorList>
            <person name="Maeda T."/>
            <person name="Takahashi S."/>
            <person name="Yoshida T."/>
            <person name="Shimamura S."/>
            <person name="Takaki Y."/>
            <person name="Nagai Y."/>
            <person name="Toyoda A."/>
            <person name="Suzuki Y."/>
            <person name="Arimoto A."/>
            <person name="Ishii H."/>
            <person name="Satoh N."/>
            <person name="Nishiyama T."/>
            <person name="Hasebe M."/>
            <person name="Maruyama T."/>
            <person name="Minagawa J."/>
            <person name="Obokata J."/>
            <person name="Shigenobu S."/>
        </authorList>
    </citation>
    <scope>NUCLEOTIDE SEQUENCE [LARGE SCALE GENOMIC DNA]</scope>
</reference>
<evidence type="ECO:0000256" key="3">
    <source>
        <dbReference type="ARBA" id="ARBA00022825"/>
    </source>
</evidence>
<dbReference type="InterPro" id="IPR043504">
    <property type="entry name" value="Peptidase_S1_PA_chymotrypsin"/>
</dbReference>
<dbReference type="PRINTS" id="PR00722">
    <property type="entry name" value="CHYMOTRYPSIN"/>
</dbReference>
<dbReference type="PANTHER" id="PTHR24252">
    <property type="entry name" value="ACROSIN-RELATED"/>
    <property type="match status" value="1"/>
</dbReference>
<keyword evidence="2 5" id="KW-0378">Hydrolase</keyword>
<dbReference type="InterPro" id="IPR018114">
    <property type="entry name" value="TRYPSIN_HIS"/>
</dbReference>
<sequence>MCCVPPIAQVATPPISNGQCGLAYPDTPAPHQRIVGGTPALRGEFPWQVSLRSYTAGKHHTCGGILIDSKWVLTAAHCFDGNKNPWAWNAILGEYDRAITDGLERLVKVDTLYTHSGFVMGAGNDIALLEIVPPVTDFTRYIRPACVPSQGEKFTGETCWVSGWGADTEGGYTSRTLQKVSLPVLSPDTCQFLFGRPLAAGEFCAGYRQGGKDACQGDSGGPMVCLRNGVWKSAGVVSWGFGCANAYLPGVYTDVSNYVTWIQTVQQISNQPGKRDLLPTSGHSRHFVV</sequence>
<dbReference type="PANTHER" id="PTHR24252:SF7">
    <property type="entry name" value="HYALIN"/>
    <property type="match status" value="1"/>
</dbReference>
<dbReference type="PROSITE" id="PS00134">
    <property type="entry name" value="TRYPSIN_HIS"/>
    <property type="match status" value="1"/>
</dbReference>
<dbReference type="InterPro" id="IPR001314">
    <property type="entry name" value="Peptidase_S1A"/>
</dbReference>
<dbReference type="PROSITE" id="PS50240">
    <property type="entry name" value="TRYPSIN_DOM"/>
    <property type="match status" value="1"/>
</dbReference>
<evidence type="ECO:0000256" key="1">
    <source>
        <dbReference type="ARBA" id="ARBA00022670"/>
    </source>
</evidence>
<dbReference type="InterPro" id="IPR009003">
    <property type="entry name" value="Peptidase_S1_PA"/>
</dbReference>
<dbReference type="GO" id="GO:0006508">
    <property type="term" value="P:proteolysis"/>
    <property type="evidence" value="ECO:0007669"/>
    <property type="project" value="UniProtKB-KW"/>
</dbReference>
<evidence type="ECO:0000256" key="5">
    <source>
        <dbReference type="RuleBase" id="RU363034"/>
    </source>
</evidence>
<dbReference type="AlphaFoldDB" id="A0AAV4G8L3"/>
<keyword evidence="4" id="KW-1015">Disulfide bond</keyword>
<proteinExistence type="predicted"/>
<dbReference type="GO" id="GO:0004252">
    <property type="term" value="F:serine-type endopeptidase activity"/>
    <property type="evidence" value="ECO:0007669"/>
    <property type="project" value="InterPro"/>
</dbReference>
<evidence type="ECO:0000313" key="8">
    <source>
        <dbReference type="Proteomes" id="UP000762676"/>
    </source>
</evidence>
<dbReference type="PROSITE" id="PS00135">
    <property type="entry name" value="TRYPSIN_SER"/>
    <property type="match status" value="1"/>
</dbReference>
<evidence type="ECO:0000256" key="2">
    <source>
        <dbReference type="ARBA" id="ARBA00022801"/>
    </source>
</evidence>
<dbReference type="InterPro" id="IPR033116">
    <property type="entry name" value="TRYPSIN_SER"/>
</dbReference>
<dbReference type="Pfam" id="PF00089">
    <property type="entry name" value="Trypsin"/>
    <property type="match status" value="1"/>
</dbReference>
<keyword evidence="3 5" id="KW-0720">Serine protease</keyword>
<dbReference type="SMART" id="SM00020">
    <property type="entry name" value="Tryp_SPc"/>
    <property type="match status" value="1"/>
</dbReference>
<dbReference type="Proteomes" id="UP000762676">
    <property type="component" value="Unassembled WGS sequence"/>
</dbReference>
<name>A0AAV4G8L3_9GAST</name>
<dbReference type="Gene3D" id="2.40.10.10">
    <property type="entry name" value="Trypsin-like serine proteases"/>
    <property type="match status" value="1"/>
</dbReference>
<evidence type="ECO:0000256" key="4">
    <source>
        <dbReference type="ARBA" id="ARBA00023157"/>
    </source>
</evidence>
<dbReference type="InterPro" id="IPR001254">
    <property type="entry name" value="Trypsin_dom"/>
</dbReference>
<evidence type="ECO:0000259" key="6">
    <source>
        <dbReference type="PROSITE" id="PS50240"/>
    </source>
</evidence>
<comment type="caution">
    <text evidence="7">The sequence shown here is derived from an EMBL/GenBank/DDBJ whole genome shotgun (WGS) entry which is preliminary data.</text>
</comment>
<protein>
    <submittedName>
        <fullName evidence="7">Serine protease</fullName>
    </submittedName>
</protein>